<accession>A0A7W9HU46</accession>
<keyword evidence="4" id="KW-1185">Reference proteome</keyword>
<dbReference type="Pfam" id="PF14403">
    <property type="entry name" value="CP_ATPgrasp_2"/>
    <property type="match status" value="1"/>
</dbReference>
<comment type="caution">
    <text evidence="3">The sequence shown here is derived from an EMBL/GenBank/DDBJ whole genome shotgun (WGS) entry which is preliminary data.</text>
</comment>
<dbReference type="Gene3D" id="3.30.1490.270">
    <property type="match status" value="1"/>
</dbReference>
<protein>
    <submittedName>
        <fullName evidence="3">Putative circularly permuted ATP-grasp superfamily protein</fullName>
    </submittedName>
</protein>
<feature type="domain" description="Circularly permuted ATP-grasp type 2" evidence="2">
    <location>
        <begin position="102"/>
        <end position="478"/>
    </location>
</feature>
<reference evidence="3 4" key="1">
    <citation type="submission" date="2020-08" db="EMBL/GenBank/DDBJ databases">
        <title>Sequencing the genomes of 1000 actinobacteria strains.</title>
        <authorList>
            <person name="Klenk H.-P."/>
        </authorList>
    </citation>
    <scope>NUCLEOTIDE SEQUENCE [LARGE SCALE GENOMIC DNA]</scope>
    <source>
        <strain evidence="3 4">DSM 45486</strain>
    </source>
</reference>
<dbReference type="RefSeq" id="WP_184928209.1">
    <property type="nucleotide sequence ID" value="NZ_JACHMO010000001.1"/>
</dbReference>
<dbReference type="InterPro" id="IPR051680">
    <property type="entry name" value="ATP-dep_Glu-Cys_Ligase-2"/>
</dbReference>
<dbReference type="PANTHER" id="PTHR34595">
    <property type="entry name" value="BLR5612 PROTEIN"/>
    <property type="match status" value="1"/>
</dbReference>
<organism evidence="3 4">
    <name type="scientific">Saccharothrix ecbatanensis</name>
    <dbReference type="NCBI Taxonomy" id="1105145"/>
    <lineage>
        <taxon>Bacteria</taxon>
        <taxon>Bacillati</taxon>
        <taxon>Actinomycetota</taxon>
        <taxon>Actinomycetes</taxon>
        <taxon>Pseudonocardiales</taxon>
        <taxon>Pseudonocardiaceae</taxon>
        <taxon>Saccharothrix</taxon>
    </lineage>
</organism>
<dbReference type="InterPro" id="IPR016450">
    <property type="entry name" value="UCP005522"/>
</dbReference>
<proteinExistence type="predicted"/>
<evidence type="ECO:0000256" key="1">
    <source>
        <dbReference type="SAM" id="MobiDB-lite"/>
    </source>
</evidence>
<evidence type="ECO:0000313" key="4">
    <source>
        <dbReference type="Proteomes" id="UP000552097"/>
    </source>
</evidence>
<dbReference type="SUPFAM" id="SSF56059">
    <property type="entry name" value="Glutathione synthetase ATP-binding domain-like"/>
    <property type="match status" value="1"/>
</dbReference>
<dbReference type="EMBL" id="JACHMO010000001">
    <property type="protein sequence ID" value="MBB5808280.1"/>
    <property type="molecule type" value="Genomic_DNA"/>
</dbReference>
<name>A0A7W9HU46_9PSEU</name>
<dbReference type="Proteomes" id="UP000552097">
    <property type="component" value="Unassembled WGS sequence"/>
</dbReference>
<dbReference type="PIRSF" id="PIRSF005522">
    <property type="entry name" value="UCP005522"/>
    <property type="match status" value="1"/>
</dbReference>
<gene>
    <name evidence="3" type="ORF">F4560_008048</name>
</gene>
<sequence length="546" mass="59847">MTHSRARTSGLRRTPARAVARLGELFDGYLDPGRPHAGAYDEMFGADASVRSAYRALYDSIAPSRVAELTARSEALDRAFVDQGITFSLSGQERPFPLDLIPRVLTAAEWSKLERGIVQRVRALEMFLADIYGDAQIVRDGVLPRRLITSCEHFHREAALINPPNGVRLHVSGVDLVRDEAGTFRVLEDNLRCPSGVSYVMENRRTMARVFPDLFARHRVRSVGDYAVHLLRALRNAAAPNAADPNVVVLTPGVANSAYFEHSLLARQMGVELVEGRDLFCRDNLVYLRTTEGERQVDVIYRRIDDDFLDPVHFRPDSVLGVAGLLNAARAGNVVIANAVGNGVADDKLVYTYLPEIVQYYLGEKPLLPNVDTFRCWLPEECAHVLDHLDELVVKPVEGSGGYGIVFGPQASTRELNGLRRTIKANPRGWIAQPVVQLSTVPTKVGDRLAPRHVDLRPFAVNDGNSIFVLPGGLTRVALPEGSLIVNSSQGGGSKDTWVLAPRSSTVDRELAEPGLAMSAVDSPAAEQGPELTTSQQQQQQQQEGA</sequence>
<evidence type="ECO:0000313" key="3">
    <source>
        <dbReference type="EMBL" id="MBB5808280.1"/>
    </source>
</evidence>
<dbReference type="Gene3D" id="3.40.50.11290">
    <property type="match status" value="1"/>
</dbReference>
<dbReference type="InterPro" id="IPR025841">
    <property type="entry name" value="CP_ATPgrasp_2"/>
</dbReference>
<dbReference type="AlphaFoldDB" id="A0A7W9HU46"/>
<feature type="compositionally biased region" description="Low complexity" evidence="1">
    <location>
        <begin position="536"/>
        <end position="546"/>
    </location>
</feature>
<evidence type="ECO:0000259" key="2">
    <source>
        <dbReference type="Pfam" id="PF14403"/>
    </source>
</evidence>
<dbReference type="PANTHER" id="PTHR34595:SF7">
    <property type="entry name" value="SLL1039 PROTEIN"/>
    <property type="match status" value="1"/>
</dbReference>
<feature type="region of interest" description="Disordered" evidence="1">
    <location>
        <begin position="515"/>
        <end position="546"/>
    </location>
</feature>